<accession>A0A175YM22</accession>
<evidence type="ECO:0000313" key="2">
    <source>
        <dbReference type="Proteomes" id="UP000077755"/>
    </source>
</evidence>
<dbReference type="Gramene" id="KZM84178">
    <property type="protein sequence ID" value="KZM84178"/>
    <property type="gene ID" value="DCAR_028275"/>
</dbReference>
<dbReference type="EMBL" id="CP093350">
    <property type="protein sequence ID" value="WOH11418.1"/>
    <property type="molecule type" value="Genomic_DNA"/>
</dbReference>
<organism evidence="1 2">
    <name type="scientific">Daucus carota subsp. sativus</name>
    <name type="common">Carrot</name>
    <dbReference type="NCBI Taxonomy" id="79200"/>
    <lineage>
        <taxon>Eukaryota</taxon>
        <taxon>Viridiplantae</taxon>
        <taxon>Streptophyta</taxon>
        <taxon>Embryophyta</taxon>
        <taxon>Tracheophyta</taxon>
        <taxon>Spermatophyta</taxon>
        <taxon>Magnoliopsida</taxon>
        <taxon>eudicotyledons</taxon>
        <taxon>Gunneridae</taxon>
        <taxon>Pentapetalae</taxon>
        <taxon>asterids</taxon>
        <taxon>campanulids</taxon>
        <taxon>Apiales</taxon>
        <taxon>Apiaceae</taxon>
        <taxon>Apioideae</taxon>
        <taxon>Scandiceae</taxon>
        <taxon>Daucinae</taxon>
        <taxon>Daucus</taxon>
        <taxon>Daucus sect. Daucus</taxon>
    </lineage>
</organism>
<sequence length="65" mass="7020">MPCTPEAADVLRKCNVLIAPSVVAGKYELKETNVNWSPEDFESKLQCKGGNSGEKALSLLTEHDG</sequence>
<reference evidence="1" key="1">
    <citation type="journal article" date="2016" name="Nat. Genet.">
        <title>A high-quality carrot genome assembly provides new insights into carotenoid accumulation and asterid genome evolution.</title>
        <authorList>
            <person name="Iorizzo M."/>
            <person name="Ellison S."/>
            <person name="Senalik D."/>
            <person name="Zeng P."/>
            <person name="Satapoomin P."/>
            <person name="Huang J."/>
            <person name="Bowman M."/>
            <person name="Iovene M."/>
            <person name="Sanseverino W."/>
            <person name="Cavagnaro P."/>
            <person name="Yildiz M."/>
            <person name="Macko-Podgorni A."/>
            <person name="Moranska E."/>
            <person name="Grzebelus E."/>
            <person name="Grzebelus D."/>
            <person name="Ashrafi H."/>
            <person name="Zheng Z."/>
            <person name="Cheng S."/>
            <person name="Spooner D."/>
            <person name="Van Deynze A."/>
            <person name="Simon P."/>
        </authorList>
    </citation>
    <scope>NUCLEOTIDE SEQUENCE</scope>
    <source>
        <tissue evidence="1">Leaf</tissue>
    </source>
</reference>
<keyword evidence="2" id="KW-1185">Reference proteome</keyword>
<gene>
    <name evidence="1" type="ORF">DCAR_0830904</name>
</gene>
<dbReference type="AlphaFoldDB" id="A0A175YM22"/>
<dbReference type="Proteomes" id="UP000077755">
    <property type="component" value="Chromosome 8"/>
</dbReference>
<reference evidence="1" key="2">
    <citation type="submission" date="2022-03" db="EMBL/GenBank/DDBJ databases">
        <title>Draft title - Genomic analysis of global carrot germplasm unveils the trajectory of domestication and the origin of high carotenoid orange carrot.</title>
        <authorList>
            <person name="Iorizzo M."/>
            <person name="Ellison S."/>
            <person name="Senalik D."/>
            <person name="Macko-Podgorni A."/>
            <person name="Grzebelus D."/>
            <person name="Bostan H."/>
            <person name="Rolling W."/>
            <person name="Curaba J."/>
            <person name="Simon P."/>
        </authorList>
    </citation>
    <scope>NUCLEOTIDE SEQUENCE</scope>
    <source>
        <tissue evidence="1">Leaf</tissue>
    </source>
</reference>
<proteinExistence type="predicted"/>
<protein>
    <submittedName>
        <fullName evidence="1">Uncharacterized protein</fullName>
    </submittedName>
</protein>
<evidence type="ECO:0000313" key="1">
    <source>
        <dbReference type="EMBL" id="WOH11418.1"/>
    </source>
</evidence>
<name>A0A175YM22_DAUCS</name>